<proteinExistence type="predicted"/>
<sequence>MLTAEQVKTHWWRAAVAVAAVAVVTFSRDDPFAGLFALVPILVWCAAARSGRAGVVTGLVLLALLAWFVLPRELGLAGPWVPAAIEVYWLHTTLAAVVCAIGSRKPGPWLLPAFGGFVVTGGVLVAGWQEAPSDEGVLPGPAQLRIIEDIDCGSGGCWRVAESTGDHAAEVWQAHLTARNFTPAPALDGVTRFCRTTGLLVNHQTCAEVRPLAPDSARVEWYVE</sequence>
<dbReference type="OrthoDB" id="3624913at2"/>
<evidence type="ECO:0000313" key="3">
    <source>
        <dbReference type="Proteomes" id="UP000014139"/>
    </source>
</evidence>
<dbReference type="eggNOG" id="ENOG50329ZJ">
    <property type="taxonomic scope" value="Bacteria"/>
</dbReference>
<keyword evidence="1" id="KW-0472">Membrane</keyword>
<feature type="transmembrane region" description="Helical" evidence="1">
    <location>
        <begin position="10"/>
        <end position="26"/>
    </location>
</feature>
<keyword evidence="1" id="KW-1133">Transmembrane helix</keyword>
<dbReference type="RefSeq" id="WP_003104520.1">
    <property type="nucleotide sequence ID" value="NZ_AOUO01000461.1"/>
</dbReference>
<gene>
    <name evidence="2" type="ORF">H480_29286</name>
</gene>
<feature type="transmembrane region" description="Helical" evidence="1">
    <location>
        <begin position="82"/>
        <end position="102"/>
    </location>
</feature>
<evidence type="ECO:0000313" key="2">
    <source>
        <dbReference type="EMBL" id="EOD64936.1"/>
    </source>
</evidence>
<organism evidence="2 3">
    <name type="scientific">Amycolatopsis vancoresmycina DSM 44592</name>
    <dbReference type="NCBI Taxonomy" id="1292037"/>
    <lineage>
        <taxon>Bacteria</taxon>
        <taxon>Bacillati</taxon>
        <taxon>Actinomycetota</taxon>
        <taxon>Actinomycetes</taxon>
        <taxon>Pseudonocardiales</taxon>
        <taxon>Pseudonocardiaceae</taxon>
        <taxon>Amycolatopsis</taxon>
    </lineage>
</organism>
<feature type="transmembrane region" description="Helical" evidence="1">
    <location>
        <begin position="109"/>
        <end position="128"/>
    </location>
</feature>
<accession>R1HX91</accession>
<comment type="caution">
    <text evidence="2">The sequence shown here is derived from an EMBL/GenBank/DDBJ whole genome shotgun (WGS) entry which is preliminary data.</text>
</comment>
<dbReference type="EMBL" id="AOUO01000461">
    <property type="protein sequence ID" value="EOD64936.1"/>
    <property type="molecule type" value="Genomic_DNA"/>
</dbReference>
<feature type="transmembrane region" description="Helical" evidence="1">
    <location>
        <begin position="53"/>
        <end position="70"/>
    </location>
</feature>
<keyword evidence="3" id="KW-1185">Reference proteome</keyword>
<dbReference type="Proteomes" id="UP000014139">
    <property type="component" value="Unassembled WGS sequence"/>
</dbReference>
<name>R1HX91_9PSEU</name>
<evidence type="ECO:0000256" key="1">
    <source>
        <dbReference type="SAM" id="Phobius"/>
    </source>
</evidence>
<protein>
    <submittedName>
        <fullName evidence="2">Uncharacterized protein</fullName>
    </submittedName>
</protein>
<dbReference type="PATRIC" id="fig|1292037.4.peg.5515"/>
<reference evidence="2 3" key="1">
    <citation type="submission" date="2013-02" db="EMBL/GenBank/DDBJ databases">
        <title>Draft genome sequence of Amycolatopsis vancoresmycina strain DSM 44592T.</title>
        <authorList>
            <person name="Kumar S."/>
            <person name="Kaur N."/>
            <person name="Kaur C."/>
            <person name="Raghava G.P.S."/>
            <person name="Mayilraj S."/>
        </authorList>
    </citation>
    <scope>NUCLEOTIDE SEQUENCE [LARGE SCALE GENOMIC DNA]</scope>
    <source>
        <strain evidence="2 3">DSM 44592</strain>
    </source>
</reference>
<keyword evidence="1" id="KW-0812">Transmembrane</keyword>
<dbReference type="AlphaFoldDB" id="R1HX91"/>
<feature type="transmembrane region" description="Helical" evidence="1">
    <location>
        <begin position="32"/>
        <end position="48"/>
    </location>
</feature>